<dbReference type="InterPro" id="IPR019583">
    <property type="entry name" value="DLG1-4_PDZ_assoc"/>
</dbReference>
<keyword evidence="1 3" id="KW-0728">SH3 domain</keyword>
<dbReference type="InterPro" id="IPR016313">
    <property type="entry name" value="DLG1-like"/>
</dbReference>
<dbReference type="CDD" id="cd00071">
    <property type="entry name" value="GMPK"/>
    <property type="match status" value="1"/>
</dbReference>
<sequence>MKVWEQWDIAEKYHYHNEDSLPEDYTLPRLTNEIKGPELVYVSEKNLSQIENVHGYVSHAHISPLKASPAPVIVNTEALETVPYIFFRDTNLQLKGSSRQPTPRPVPTLPEIGYYEVNGTEIEYEFEEITLERGNSGLGFSIAGGIDNPHIGDDPGIFITKIIPGGAAAEDGRLRVNDCILQVNEADVSEVSHSRAVEALKEAGCIVQLYVRRRRPVLETIVELKLMKGPKGLGFSIAGGVGNQHIPGDNSIYVTKIIDGGAAQKDGRLQVGDRLLMVNNYSLEEVAHEEAVAVLKNTSDVVYIKVAKPTSVYINDPYGPPDITHPYSPPMENHIISPGNNETLDYKNSLPRISPGRYSPLPKHMLGEDDINREPRKIVLHKGSTGLGFNIVGGEDGEGIFVSFILAGGPADLSGELRRGDQILSVNGIDLRTATHEQAAAALKGAGQTVTIIAQYRPEEYSRFEAKIHDLREQMMNHSMSSGSGSLRTNQKRSLYVRALFDYDKTKDSGLPSQGLSFNYGDILHVINASDDEWWQARRVTPEGDSEEMGVIPKYFLLKTYIFFLPSGGQEDCILSYEPVTRQEINYTRPVIILGPMKDRVNDDLISEFPDKFGSCVPHTTRPKRDYEMDGRDYHFVTCREQMEKDIQEHKFIEAGQYNENLYGTSVQSVKYVAERGKHCILDVSGNAIKRLQIAQLYPIAIFIKPVSVESLMEMNKRLTEEQARKTCERAMKLEQEFGEHFTAIVQGETLEEIYNQCKLAIEEQSGPYIWVPSKEKL</sequence>
<dbReference type="InterPro" id="IPR036028">
    <property type="entry name" value="SH3-like_dom_sf"/>
</dbReference>
<dbReference type="Pfam" id="PF00625">
    <property type="entry name" value="Guanylate_kin"/>
    <property type="match status" value="1"/>
</dbReference>
<dbReference type="CDD" id="cd06723">
    <property type="entry name" value="PDZ1_Dlg1-2-4-like"/>
    <property type="match status" value="1"/>
</dbReference>
<dbReference type="GO" id="GO:0099072">
    <property type="term" value="P:regulation of postsynaptic membrane neurotransmitter receptor levels"/>
    <property type="evidence" value="ECO:0007669"/>
    <property type="project" value="TreeGrafter"/>
</dbReference>
<dbReference type="SMART" id="SM00072">
    <property type="entry name" value="GuKc"/>
    <property type="match status" value="1"/>
</dbReference>
<dbReference type="InterPro" id="IPR027417">
    <property type="entry name" value="P-loop_NTPase"/>
</dbReference>
<feature type="domain" description="Guanylate kinase-like" evidence="5">
    <location>
        <begin position="588"/>
        <end position="763"/>
    </location>
</feature>
<dbReference type="InterPro" id="IPR036034">
    <property type="entry name" value="PDZ_sf"/>
</dbReference>
<dbReference type="Pfam" id="PF00018">
    <property type="entry name" value="SH3_1"/>
    <property type="match status" value="1"/>
</dbReference>
<dbReference type="InterPro" id="IPR019590">
    <property type="entry name" value="DLG1_PEST_dom"/>
</dbReference>
<organism evidence="7 8">
    <name type="scientific">Callorhinchus milii</name>
    <name type="common">Ghost shark</name>
    <dbReference type="NCBI Taxonomy" id="7868"/>
    <lineage>
        <taxon>Eukaryota</taxon>
        <taxon>Metazoa</taxon>
        <taxon>Chordata</taxon>
        <taxon>Craniata</taxon>
        <taxon>Vertebrata</taxon>
        <taxon>Chondrichthyes</taxon>
        <taxon>Holocephali</taxon>
        <taxon>Chimaeriformes</taxon>
        <taxon>Callorhinchidae</taxon>
        <taxon>Callorhinchus</taxon>
    </lineage>
</organism>
<dbReference type="GO" id="GO:0045197">
    <property type="term" value="P:establishment or maintenance of epithelial cell apical/basal polarity"/>
    <property type="evidence" value="ECO:0007669"/>
    <property type="project" value="TreeGrafter"/>
</dbReference>
<dbReference type="GeneTree" id="ENSGT00940000155156"/>
<dbReference type="CDD" id="cd06724">
    <property type="entry name" value="PDZ2_Dlg1-2-4-like"/>
    <property type="match status" value="1"/>
</dbReference>
<dbReference type="PIRSF" id="PIRSF001741">
    <property type="entry name" value="MAGUK_DLGH"/>
    <property type="match status" value="1"/>
</dbReference>
<dbReference type="Pfam" id="PF00595">
    <property type="entry name" value="PDZ"/>
    <property type="match status" value="3"/>
</dbReference>
<dbReference type="InterPro" id="IPR008145">
    <property type="entry name" value="GK/Ca_channel_bsu"/>
</dbReference>
<dbReference type="Gene3D" id="3.30.63.10">
    <property type="entry name" value="Guanylate Kinase phosphate binding domain"/>
    <property type="match status" value="1"/>
</dbReference>
<dbReference type="SMART" id="SM00228">
    <property type="entry name" value="PDZ"/>
    <property type="match status" value="3"/>
</dbReference>
<dbReference type="GO" id="GO:0016323">
    <property type="term" value="C:basolateral plasma membrane"/>
    <property type="evidence" value="ECO:0007669"/>
    <property type="project" value="TreeGrafter"/>
</dbReference>
<dbReference type="GO" id="GO:0043113">
    <property type="term" value="P:receptor clustering"/>
    <property type="evidence" value="ECO:0007669"/>
    <property type="project" value="TreeGrafter"/>
</dbReference>
<evidence type="ECO:0000313" key="7">
    <source>
        <dbReference type="Ensembl" id="ENSCMIP00000035998.1"/>
    </source>
</evidence>
<dbReference type="AlphaFoldDB" id="A0A4W3JD48"/>
<accession>A0A4W3JD48</accession>
<dbReference type="SMART" id="SM00326">
    <property type="entry name" value="SH3"/>
    <property type="match status" value="1"/>
</dbReference>
<dbReference type="Proteomes" id="UP000314986">
    <property type="component" value="Unassembled WGS sequence"/>
</dbReference>
<dbReference type="FunFam" id="2.30.30.40:FF:000008">
    <property type="entry name" value="Disks large homolog 1 isoform 2"/>
    <property type="match status" value="1"/>
</dbReference>
<reference evidence="8" key="2">
    <citation type="journal article" date="2007" name="PLoS Biol.">
        <title>Survey sequencing and comparative analysis of the elephant shark (Callorhinchus milii) genome.</title>
        <authorList>
            <person name="Venkatesh B."/>
            <person name="Kirkness E.F."/>
            <person name="Loh Y.H."/>
            <person name="Halpern A.L."/>
            <person name="Lee A.P."/>
            <person name="Johnson J."/>
            <person name="Dandona N."/>
            <person name="Viswanathan L.D."/>
            <person name="Tay A."/>
            <person name="Venter J.C."/>
            <person name="Strausberg R.L."/>
            <person name="Brenner S."/>
        </authorList>
    </citation>
    <scope>NUCLEOTIDE SEQUENCE [LARGE SCALE GENOMIC DNA]</scope>
</reference>
<protein>
    <submittedName>
        <fullName evidence="7">Discs, large homolog 2 (Drosophila)</fullName>
    </submittedName>
</protein>
<dbReference type="SUPFAM" id="SSF50044">
    <property type="entry name" value="SH3-domain"/>
    <property type="match status" value="1"/>
</dbReference>
<dbReference type="Pfam" id="PF10608">
    <property type="entry name" value="MAGUK_N_PEST"/>
    <property type="match status" value="1"/>
</dbReference>
<dbReference type="GO" id="GO:0007268">
    <property type="term" value="P:chemical synaptic transmission"/>
    <property type="evidence" value="ECO:0007669"/>
    <property type="project" value="InterPro"/>
</dbReference>
<dbReference type="Ensembl" id="ENSCMIT00000036528.1">
    <property type="protein sequence ID" value="ENSCMIP00000035998.1"/>
    <property type="gene ID" value="ENSCMIG00000014774.1"/>
</dbReference>
<dbReference type="GO" id="GO:0098609">
    <property type="term" value="P:cell-cell adhesion"/>
    <property type="evidence" value="ECO:0007669"/>
    <property type="project" value="TreeGrafter"/>
</dbReference>
<dbReference type="GO" id="GO:0043005">
    <property type="term" value="C:neuron projection"/>
    <property type="evidence" value="ECO:0007669"/>
    <property type="project" value="InterPro"/>
</dbReference>
<dbReference type="GO" id="GO:0035255">
    <property type="term" value="F:ionotropic glutamate receptor binding"/>
    <property type="evidence" value="ECO:0007669"/>
    <property type="project" value="TreeGrafter"/>
</dbReference>
<reference evidence="7" key="4">
    <citation type="submission" date="2025-08" db="UniProtKB">
        <authorList>
            <consortium name="Ensembl"/>
        </authorList>
    </citation>
    <scope>IDENTIFICATION</scope>
</reference>
<dbReference type="CDD" id="cd11861">
    <property type="entry name" value="SH3_DLG-like"/>
    <property type="match status" value="1"/>
</dbReference>
<dbReference type="FunFam" id="3.40.50.300:FF:001402">
    <property type="entry name" value="Discs, large homolog 3 (Drosophila)"/>
    <property type="match status" value="1"/>
</dbReference>
<feature type="domain" description="PDZ" evidence="6">
    <location>
        <begin position="377"/>
        <end position="458"/>
    </location>
</feature>
<dbReference type="InterPro" id="IPR001478">
    <property type="entry name" value="PDZ"/>
</dbReference>
<feature type="domain" description="PDZ" evidence="6">
    <location>
        <begin position="223"/>
        <end position="310"/>
    </location>
</feature>
<dbReference type="SUPFAM" id="SSF50156">
    <property type="entry name" value="PDZ domain-like"/>
    <property type="match status" value="3"/>
</dbReference>
<dbReference type="PROSITE" id="PS50106">
    <property type="entry name" value="PDZ"/>
    <property type="match status" value="3"/>
</dbReference>
<evidence type="ECO:0000259" key="4">
    <source>
        <dbReference type="PROSITE" id="PS50002"/>
    </source>
</evidence>
<evidence type="ECO:0000259" key="6">
    <source>
        <dbReference type="PROSITE" id="PS50106"/>
    </source>
</evidence>
<dbReference type="CDD" id="cd06795">
    <property type="entry name" value="PDZ3_Dlg1-2-4-like"/>
    <property type="match status" value="1"/>
</dbReference>
<dbReference type="PANTHER" id="PTHR23119:SF6">
    <property type="entry name" value="DISKS LARGE HOMOLOG 2"/>
    <property type="match status" value="1"/>
</dbReference>
<dbReference type="SMART" id="SM01277">
    <property type="entry name" value="MAGUK_N_PEST"/>
    <property type="match status" value="1"/>
</dbReference>
<dbReference type="GO" id="GO:0019901">
    <property type="term" value="F:protein kinase binding"/>
    <property type="evidence" value="ECO:0007669"/>
    <property type="project" value="TreeGrafter"/>
</dbReference>
<keyword evidence="2" id="KW-0677">Repeat</keyword>
<name>A0A4W3JD48_CALMI</name>
<dbReference type="FunFam" id="3.30.63.10:FF:000001">
    <property type="entry name" value="Disks large homolog 1 isoform 2"/>
    <property type="match status" value="1"/>
</dbReference>
<feature type="domain" description="PDZ" evidence="6">
    <location>
        <begin position="128"/>
        <end position="215"/>
    </location>
</feature>
<feature type="domain" description="SH3" evidence="4">
    <location>
        <begin position="492"/>
        <end position="562"/>
    </location>
</feature>
<reference evidence="7" key="5">
    <citation type="submission" date="2025-09" db="UniProtKB">
        <authorList>
            <consortium name="Ensembl"/>
        </authorList>
    </citation>
    <scope>IDENTIFICATION</scope>
</reference>
<dbReference type="FunFam" id="2.30.42.10:FF:000002">
    <property type="entry name" value="Disks large homolog 4 isoform 2"/>
    <property type="match status" value="1"/>
</dbReference>
<dbReference type="PROSITE" id="PS50052">
    <property type="entry name" value="GUANYLATE_KINASE_2"/>
    <property type="match status" value="1"/>
</dbReference>
<dbReference type="InterPro" id="IPR001452">
    <property type="entry name" value="SH3_domain"/>
</dbReference>
<reference evidence="8" key="1">
    <citation type="journal article" date="2006" name="Science">
        <title>Ancient noncoding elements conserved in the human genome.</title>
        <authorList>
            <person name="Venkatesh B."/>
            <person name="Kirkness E.F."/>
            <person name="Loh Y.H."/>
            <person name="Halpern A.L."/>
            <person name="Lee A.P."/>
            <person name="Johnson J."/>
            <person name="Dandona N."/>
            <person name="Viswanathan L.D."/>
            <person name="Tay A."/>
            <person name="Venter J.C."/>
            <person name="Strausberg R.L."/>
            <person name="Brenner S."/>
        </authorList>
    </citation>
    <scope>NUCLEOTIDE SEQUENCE [LARGE SCALE GENOMIC DNA]</scope>
</reference>
<dbReference type="PROSITE" id="PS00856">
    <property type="entry name" value="GUANYLATE_KINASE_1"/>
    <property type="match status" value="1"/>
</dbReference>
<dbReference type="FunFam" id="2.30.42.10:FF:000091">
    <property type="entry name" value="disks large homolog 1 isoform X8"/>
    <property type="match status" value="1"/>
</dbReference>
<dbReference type="InterPro" id="IPR020590">
    <property type="entry name" value="Guanylate_kinase_CS"/>
</dbReference>
<gene>
    <name evidence="7" type="primary">dlg2</name>
</gene>
<dbReference type="GO" id="GO:0031594">
    <property type="term" value="C:neuromuscular junction"/>
    <property type="evidence" value="ECO:0007669"/>
    <property type="project" value="InterPro"/>
</dbReference>
<dbReference type="Gene3D" id="2.30.42.10">
    <property type="match status" value="3"/>
</dbReference>
<proteinExistence type="predicted"/>
<dbReference type="PROSITE" id="PS50002">
    <property type="entry name" value="SH3"/>
    <property type="match status" value="1"/>
</dbReference>
<dbReference type="Pfam" id="PF10600">
    <property type="entry name" value="PDZ_assoc"/>
    <property type="match status" value="1"/>
</dbReference>
<dbReference type="InterPro" id="IPR050614">
    <property type="entry name" value="Synaptic_Scaffolding_LAP-MAGUK"/>
</dbReference>
<reference evidence="8" key="3">
    <citation type="journal article" date="2014" name="Nature">
        <title>Elephant shark genome provides unique insights into gnathostome evolution.</title>
        <authorList>
            <consortium name="International Elephant Shark Genome Sequencing Consortium"/>
            <person name="Venkatesh B."/>
            <person name="Lee A.P."/>
            <person name="Ravi V."/>
            <person name="Maurya A.K."/>
            <person name="Lian M.M."/>
            <person name="Swann J.B."/>
            <person name="Ohta Y."/>
            <person name="Flajnik M.F."/>
            <person name="Sutoh Y."/>
            <person name="Kasahara M."/>
            <person name="Hoon S."/>
            <person name="Gangu V."/>
            <person name="Roy S.W."/>
            <person name="Irimia M."/>
            <person name="Korzh V."/>
            <person name="Kondrychyn I."/>
            <person name="Lim Z.W."/>
            <person name="Tay B.H."/>
            <person name="Tohari S."/>
            <person name="Kong K.W."/>
            <person name="Ho S."/>
            <person name="Lorente-Galdos B."/>
            <person name="Quilez J."/>
            <person name="Marques-Bonet T."/>
            <person name="Raney B.J."/>
            <person name="Ingham P.W."/>
            <person name="Tay A."/>
            <person name="Hillier L.W."/>
            <person name="Minx P."/>
            <person name="Boehm T."/>
            <person name="Wilson R.K."/>
            <person name="Brenner S."/>
            <person name="Warren W.C."/>
        </authorList>
    </citation>
    <scope>NUCLEOTIDE SEQUENCE [LARGE SCALE GENOMIC DNA]</scope>
</reference>
<dbReference type="GO" id="GO:0097120">
    <property type="term" value="P:receptor localization to synapse"/>
    <property type="evidence" value="ECO:0007669"/>
    <property type="project" value="TreeGrafter"/>
</dbReference>
<evidence type="ECO:0000256" key="3">
    <source>
        <dbReference type="PROSITE-ProRule" id="PRU00192"/>
    </source>
</evidence>
<dbReference type="FunFam" id="2.30.42.10:FF:000001">
    <property type="entry name" value="Disks large homolog 1 isoform 2"/>
    <property type="match status" value="1"/>
</dbReference>
<dbReference type="Gene3D" id="3.40.50.300">
    <property type="entry name" value="P-loop containing nucleotide triphosphate hydrolases"/>
    <property type="match status" value="1"/>
</dbReference>
<dbReference type="PANTHER" id="PTHR23119">
    <property type="entry name" value="DISCS LARGE"/>
    <property type="match status" value="1"/>
</dbReference>
<evidence type="ECO:0000256" key="2">
    <source>
        <dbReference type="ARBA" id="ARBA00022737"/>
    </source>
</evidence>
<evidence type="ECO:0000256" key="1">
    <source>
        <dbReference type="ARBA" id="ARBA00022443"/>
    </source>
</evidence>
<dbReference type="InterPro" id="IPR008144">
    <property type="entry name" value="Guanylate_kin-like_dom"/>
</dbReference>
<keyword evidence="8" id="KW-1185">Reference proteome</keyword>
<dbReference type="Gene3D" id="2.30.30.40">
    <property type="entry name" value="SH3 Domains"/>
    <property type="match status" value="1"/>
</dbReference>
<evidence type="ECO:0000313" key="8">
    <source>
        <dbReference type="Proteomes" id="UP000314986"/>
    </source>
</evidence>
<evidence type="ECO:0000259" key="5">
    <source>
        <dbReference type="PROSITE" id="PS50052"/>
    </source>
</evidence>
<dbReference type="SUPFAM" id="SSF52540">
    <property type="entry name" value="P-loop containing nucleoside triphosphate hydrolases"/>
    <property type="match status" value="1"/>
</dbReference>
<dbReference type="GO" id="GO:0098839">
    <property type="term" value="C:postsynaptic density membrane"/>
    <property type="evidence" value="ECO:0007669"/>
    <property type="project" value="TreeGrafter"/>
</dbReference>